<sequence length="313" mass="35654">MNFFYCLLLIIPLSVYACDKGSEVIDTIPPPPIENGPQIPPWNPEYYNVNTLSLYSLGDVIKDVKYALSFNNWYSEKDCSSVILNIEDILYEFNTTEIKGGNVLSASYKDEANVIKVRKDSLEDLFQKEEDIKIQYHVKNPTNILLNYDTLIACDKIICSGGREYNNVLSFTIPLKHKNPVCLISFENIDKNGASISINGVDESNESFYRHSDEGTLHYEYMSFNPQTNDFKLKLFRTYREDEGVTLLETIPTTTGDTTTQISFNSEIFTVKVSIRNNNYNRIVVTWEKPIDGVNQELGDWGDGGDGTFIFDL</sequence>
<name>A0A5J4SGU0_9ZZZZ</name>
<organism evidence="1">
    <name type="scientific">termite gut metagenome</name>
    <dbReference type="NCBI Taxonomy" id="433724"/>
    <lineage>
        <taxon>unclassified sequences</taxon>
        <taxon>metagenomes</taxon>
        <taxon>organismal metagenomes</taxon>
    </lineage>
</organism>
<dbReference type="AlphaFoldDB" id="A0A5J4SGU0"/>
<comment type="caution">
    <text evidence="1">The sequence shown here is derived from an EMBL/GenBank/DDBJ whole genome shotgun (WGS) entry which is preliminary data.</text>
</comment>
<gene>
    <name evidence="1" type="ORF">EZS27_007889</name>
</gene>
<protein>
    <submittedName>
        <fullName evidence="1">Uncharacterized protein</fullName>
    </submittedName>
</protein>
<reference evidence="1" key="1">
    <citation type="submission" date="2019-03" db="EMBL/GenBank/DDBJ databases">
        <title>Single cell metagenomics reveals metabolic interactions within the superorganism composed of flagellate Streblomastix strix and complex community of Bacteroidetes bacteria on its surface.</title>
        <authorList>
            <person name="Treitli S.C."/>
            <person name="Kolisko M."/>
            <person name="Husnik F."/>
            <person name="Keeling P."/>
            <person name="Hampl V."/>
        </authorList>
    </citation>
    <scope>NUCLEOTIDE SEQUENCE</scope>
    <source>
        <strain evidence="1">STM</strain>
    </source>
</reference>
<proteinExistence type="predicted"/>
<evidence type="ECO:0000313" key="1">
    <source>
        <dbReference type="EMBL" id="KAA6344483.1"/>
    </source>
</evidence>
<accession>A0A5J4SGU0</accession>
<dbReference type="EMBL" id="SNRY01000215">
    <property type="protein sequence ID" value="KAA6344483.1"/>
    <property type="molecule type" value="Genomic_DNA"/>
</dbReference>